<feature type="transmembrane region" description="Helical" evidence="1">
    <location>
        <begin position="196"/>
        <end position="216"/>
    </location>
</feature>
<keyword evidence="1" id="KW-0812">Transmembrane</keyword>
<keyword evidence="1" id="KW-1133">Transmembrane helix</keyword>
<evidence type="ECO:0008006" key="4">
    <source>
        <dbReference type="Google" id="ProtNLM"/>
    </source>
</evidence>
<organism evidence="2 3">
    <name type="scientific">Ophiobolus disseminans</name>
    <dbReference type="NCBI Taxonomy" id="1469910"/>
    <lineage>
        <taxon>Eukaryota</taxon>
        <taxon>Fungi</taxon>
        <taxon>Dikarya</taxon>
        <taxon>Ascomycota</taxon>
        <taxon>Pezizomycotina</taxon>
        <taxon>Dothideomycetes</taxon>
        <taxon>Pleosporomycetidae</taxon>
        <taxon>Pleosporales</taxon>
        <taxon>Pleosporineae</taxon>
        <taxon>Phaeosphaeriaceae</taxon>
        <taxon>Ophiobolus</taxon>
    </lineage>
</organism>
<dbReference type="OrthoDB" id="3746964at2759"/>
<sequence>MLYNKILGPALVPTVFFLLLSLVSVAITTHYWVATDWFIPHGVRITTNDFDDRTQSYRTDYTIVYFKDPETDATIAAGVLCLAAAVTAIVAWFLLRRPSIDTQFAAGKRRFWVLAVVVMTATGAAASLASLVLHYTMKGNDGYGCDSETLMMGGKLNTNKYCTREMAFCNFLPEWLEGDDRYNASIACNETVTIKWLQLVLIVNALVVLAMFSVQAQMRRTTRDSRTVEPPPKAF</sequence>
<feature type="transmembrane region" description="Helical" evidence="1">
    <location>
        <begin position="12"/>
        <end position="33"/>
    </location>
</feature>
<evidence type="ECO:0000313" key="3">
    <source>
        <dbReference type="Proteomes" id="UP000799424"/>
    </source>
</evidence>
<proteinExistence type="predicted"/>
<feature type="transmembrane region" description="Helical" evidence="1">
    <location>
        <begin position="75"/>
        <end position="95"/>
    </location>
</feature>
<dbReference type="EMBL" id="MU006216">
    <property type="protein sequence ID" value="KAF2833435.1"/>
    <property type="molecule type" value="Genomic_DNA"/>
</dbReference>
<dbReference type="AlphaFoldDB" id="A0A6A7ALH7"/>
<protein>
    <recommendedName>
        <fullName evidence="4">MARVEL domain-containing protein</fullName>
    </recommendedName>
</protein>
<evidence type="ECO:0000256" key="1">
    <source>
        <dbReference type="SAM" id="Phobius"/>
    </source>
</evidence>
<keyword evidence="3" id="KW-1185">Reference proteome</keyword>
<keyword evidence="1" id="KW-0472">Membrane</keyword>
<evidence type="ECO:0000313" key="2">
    <source>
        <dbReference type="EMBL" id="KAF2833435.1"/>
    </source>
</evidence>
<gene>
    <name evidence="2" type="ORF">CC86DRAFT_389682</name>
</gene>
<accession>A0A6A7ALH7</accession>
<dbReference type="Proteomes" id="UP000799424">
    <property type="component" value="Unassembled WGS sequence"/>
</dbReference>
<reference evidence="2" key="1">
    <citation type="journal article" date="2020" name="Stud. Mycol.">
        <title>101 Dothideomycetes genomes: a test case for predicting lifestyles and emergence of pathogens.</title>
        <authorList>
            <person name="Haridas S."/>
            <person name="Albert R."/>
            <person name="Binder M."/>
            <person name="Bloem J."/>
            <person name="Labutti K."/>
            <person name="Salamov A."/>
            <person name="Andreopoulos B."/>
            <person name="Baker S."/>
            <person name="Barry K."/>
            <person name="Bills G."/>
            <person name="Bluhm B."/>
            <person name="Cannon C."/>
            <person name="Castanera R."/>
            <person name="Culley D."/>
            <person name="Daum C."/>
            <person name="Ezra D."/>
            <person name="Gonzalez J."/>
            <person name="Henrissat B."/>
            <person name="Kuo A."/>
            <person name="Liang C."/>
            <person name="Lipzen A."/>
            <person name="Lutzoni F."/>
            <person name="Magnuson J."/>
            <person name="Mondo S."/>
            <person name="Nolan M."/>
            <person name="Ohm R."/>
            <person name="Pangilinan J."/>
            <person name="Park H.-J."/>
            <person name="Ramirez L."/>
            <person name="Alfaro M."/>
            <person name="Sun H."/>
            <person name="Tritt A."/>
            <person name="Yoshinaga Y."/>
            <person name="Zwiers L.-H."/>
            <person name="Turgeon B."/>
            <person name="Goodwin S."/>
            <person name="Spatafora J."/>
            <person name="Crous P."/>
            <person name="Grigoriev I."/>
        </authorList>
    </citation>
    <scope>NUCLEOTIDE SEQUENCE</scope>
    <source>
        <strain evidence="2">CBS 113818</strain>
    </source>
</reference>
<feature type="transmembrane region" description="Helical" evidence="1">
    <location>
        <begin position="111"/>
        <end position="133"/>
    </location>
</feature>
<name>A0A6A7ALH7_9PLEO</name>